<dbReference type="AlphaFoldDB" id="A0A8S3XZ86"/>
<name>A0A8S3XZ86_PARAO</name>
<protein>
    <submittedName>
        <fullName evidence="1">(apollo) hypothetical protein</fullName>
    </submittedName>
</protein>
<dbReference type="Proteomes" id="UP000691718">
    <property type="component" value="Unassembled WGS sequence"/>
</dbReference>
<evidence type="ECO:0000313" key="1">
    <source>
        <dbReference type="EMBL" id="CAG5047541.1"/>
    </source>
</evidence>
<gene>
    <name evidence="1" type="ORF">PAPOLLO_LOCUS23966</name>
</gene>
<comment type="caution">
    <text evidence="1">The sequence shown here is derived from an EMBL/GenBank/DDBJ whole genome shotgun (WGS) entry which is preliminary data.</text>
</comment>
<keyword evidence="2" id="KW-1185">Reference proteome</keyword>
<reference evidence="1" key="1">
    <citation type="submission" date="2021-04" db="EMBL/GenBank/DDBJ databases">
        <authorList>
            <person name="Tunstrom K."/>
        </authorList>
    </citation>
    <scope>NUCLEOTIDE SEQUENCE</scope>
</reference>
<accession>A0A8S3XZ86</accession>
<sequence>MRCTYHFYFLADKFSPRETQNSMSIDTSSPSAAKTQQIQNHRLLMKNYSKKMNRSLKLLLPSDHLCPAMVNNRRSPKLQDQIKEK</sequence>
<proteinExistence type="predicted"/>
<evidence type="ECO:0000313" key="2">
    <source>
        <dbReference type="Proteomes" id="UP000691718"/>
    </source>
</evidence>
<organism evidence="1 2">
    <name type="scientific">Parnassius apollo</name>
    <name type="common">Apollo butterfly</name>
    <name type="synonym">Papilio apollo</name>
    <dbReference type="NCBI Taxonomy" id="110799"/>
    <lineage>
        <taxon>Eukaryota</taxon>
        <taxon>Metazoa</taxon>
        <taxon>Ecdysozoa</taxon>
        <taxon>Arthropoda</taxon>
        <taxon>Hexapoda</taxon>
        <taxon>Insecta</taxon>
        <taxon>Pterygota</taxon>
        <taxon>Neoptera</taxon>
        <taxon>Endopterygota</taxon>
        <taxon>Lepidoptera</taxon>
        <taxon>Glossata</taxon>
        <taxon>Ditrysia</taxon>
        <taxon>Papilionoidea</taxon>
        <taxon>Papilionidae</taxon>
        <taxon>Parnassiinae</taxon>
        <taxon>Parnassini</taxon>
        <taxon>Parnassius</taxon>
        <taxon>Parnassius</taxon>
    </lineage>
</organism>
<dbReference type="EMBL" id="CAJQZP010001449">
    <property type="protein sequence ID" value="CAG5047541.1"/>
    <property type="molecule type" value="Genomic_DNA"/>
</dbReference>
<dbReference type="OrthoDB" id="7438807at2759"/>